<dbReference type="AlphaFoldDB" id="A0A8K2A2J0"/>
<keyword evidence="13" id="KW-0902">Two-component regulatory system</keyword>
<dbReference type="PROSITE" id="PS50110">
    <property type="entry name" value="RESPONSE_REGULATORY"/>
    <property type="match status" value="2"/>
</dbReference>
<evidence type="ECO:0000256" key="17">
    <source>
        <dbReference type="ARBA" id="ARBA00074306"/>
    </source>
</evidence>
<feature type="modified residue" description="4-aspartylphosphate" evidence="19">
    <location>
        <position position="627"/>
    </location>
</feature>
<feature type="domain" description="Response regulatory" evidence="21">
    <location>
        <begin position="436"/>
        <end position="549"/>
    </location>
</feature>
<dbReference type="Pfam" id="PF02518">
    <property type="entry name" value="HATPase_c"/>
    <property type="match status" value="1"/>
</dbReference>
<dbReference type="SMART" id="SM00448">
    <property type="entry name" value="REC"/>
    <property type="match status" value="2"/>
</dbReference>
<keyword evidence="9" id="KW-0547">Nucleotide-binding</keyword>
<evidence type="ECO:0000256" key="11">
    <source>
        <dbReference type="ARBA" id="ARBA00022840"/>
    </source>
</evidence>
<evidence type="ECO:0000256" key="18">
    <source>
        <dbReference type="PROSITE-ProRule" id="PRU00110"/>
    </source>
</evidence>
<dbReference type="Gene3D" id="3.30.565.10">
    <property type="entry name" value="Histidine kinase-like ATPase, C-terminal domain"/>
    <property type="match status" value="1"/>
</dbReference>
<dbReference type="InterPro" id="IPR004358">
    <property type="entry name" value="Sig_transdc_His_kin-like_C"/>
</dbReference>
<dbReference type="CDD" id="cd00088">
    <property type="entry name" value="HPT"/>
    <property type="match status" value="1"/>
</dbReference>
<feature type="modified residue" description="Phosphohistidine" evidence="18">
    <location>
        <position position="783"/>
    </location>
</feature>
<dbReference type="SUPFAM" id="SSF47226">
    <property type="entry name" value="Histidine-containing phosphotransfer domain, HPT domain"/>
    <property type="match status" value="1"/>
</dbReference>
<evidence type="ECO:0000256" key="19">
    <source>
        <dbReference type="PROSITE-ProRule" id="PRU00169"/>
    </source>
</evidence>
<reference evidence="23" key="1">
    <citation type="submission" date="2019-12" db="EMBL/GenBank/DDBJ databases">
        <title>High-Quality draft genome sequences of three cyanobacteria isolated from the limestone walls of the Old Cathedral of Coimbra.</title>
        <authorList>
            <person name="Tiago I."/>
            <person name="Soares F."/>
            <person name="Portugal A."/>
        </authorList>
    </citation>
    <scope>NUCLEOTIDE SEQUENCE [LARGE SCALE GENOMIC DNA]</scope>
    <source>
        <strain evidence="23">C</strain>
    </source>
</reference>
<sequence length="845" mass="93062">MQVAPFPENEAQRLQALERYEILDTPPEASFDELTQLARAICQVPMALISLVDANRQWFKSKVGLEATETPRNLAFCAHALLHEHLLVVEDAKADLRFFDHPLVVGDPHIRFYAGAPLITPDGYALGTLCVVDYQPRTLTPEQYQALSTLAKQVVSQLELRHKLKILNQAKAAADKANQAKGEFLATMSHEIRTPMNAIIGMTELLLDTPLTPQQRDFAETACQAGETLLSLINDILDFSKIESGKLDLEKHPFNLRDCIEGVLDMLAAKAAAKQLEMVYLIPAQVPETLLGDVTRLRQVLVNLIGNAIKFTDAGEIEITVSAKAIPEPGTRGANDQGTPIVLEVKVRDTGIGIPPERRHRLFKPFSQVDASTTRQYGGSGLGLAISKHLCELMGGTLWVDSQVGQGSTFSFSFQTVAISTPPGLDEAFYHLQGKHLLVVDDNATNRKILSLQLQPLNLQITAVDSGFEALAKMDGGQVFDLAILDMQMPQMDGMMLAKHIHQRYPSLPLILLTSMGWTGSVAALSDFMAYLNKPVKLSRLHEVLRQVAAQACILPAAQGVWGQRQANANLGERHPLRILVAEDNAVNQKVARHLLHRLGYAVDMVANGQAVLEVLQDQDYDLILMDVQMPEMDGLEATRRLRWSTTGLCPPDSNQRSSHLNPCPRIVAMTANAIQGDRERCLQAGMDDYISKPIRVEELVRVLQACPAGAVRVPSQSAIPDWPPEVEAIDPVVFRDLVEMLSPHEPAFARELVQTYLDSSTPLLQALCFPPFDIKEQVHAAHTLKSSSAVLGAMQLAQLCETLEQKISQDSGESCSLAVATILSEYDRVQNWLQCYLEASEVDL</sequence>
<comment type="caution">
    <text evidence="23">The sequence shown here is derived from an EMBL/GenBank/DDBJ whole genome shotgun (WGS) entry which is preliminary data.</text>
</comment>
<dbReference type="InterPro" id="IPR029016">
    <property type="entry name" value="GAF-like_dom_sf"/>
</dbReference>
<dbReference type="Pfam" id="PF01627">
    <property type="entry name" value="Hpt"/>
    <property type="match status" value="1"/>
</dbReference>
<dbReference type="FunFam" id="1.10.287.130:FF:000002">
    <property type="entry name" value="Two-component osmosensing histidine kinase"/>
    <property type="match status" value="1"/>
</dbReference>
<evidence type="ECO:0000256" key="7">
    <source>
        <dbReference type="ARBA" id="ARBA00022679"/>
    </source>
</evidence>
<dbReference type="EC" id="2.7.13.3" evidence="4"/>
<dbReference type="InterPro" id="IPR036641">
    <property type="entry name" value="HPT_dom_sf"/>
</dbReference>
<dbReference type="CDD" id="cd00082">
    <property type="entry name" value="HisKA"/>
    <property type="match status" value="1"/>
</dbReference>
<evidence type="ECO:0000256" key="8">
    <source>
        <dbReference type="ARBA" id="ARBA00022692"/>
    </source>
</evidence>
<dbReference type="CDD" id="cd17546">
    <property type="entry name" value="REC_hyHK_CKI1_RcsC-like"/>
    <property type="match status" value="1"/>
</dbReference>
<dbReference type="PROSITE" id="PS50109">
    <property type="entry name" value="HIS_KIN"/>
    <property type="match status" value="1"/>
</dbReference>
<dbReference type="InterPro" id="IPR036890">
    <property type="entry name" value="HATPase_C_sf"/>
</dbReference>
<dbReference type="FunFam" id="3.30.565.10:FF:000010">
    <property type="entry name" value="Sensor histidine kinase RcsC"/>
    <property type="match status" value="1"/>
</dbReference>
<dbReference type="InterPro" id="IPR003661">
    <property type="entry name" value="HisK_dim/P_dom"/>
</dbReference>
<evidence type="ECO:0000313" key="23">
    <source>
        <dbReference type="EMBL" id="NCJ08377.1"/>
    </source>
</evidence>
<feature type="domain" description="Histidine kinase" evidence="20">
    <location>
        <begin position="187"/>
        <end position="418"/>
    </location>
</feature>
<keyword evidence="10" id="KW-0418">Kinase</keyword>
<dbReference type="InterPro" id="IPR003018">
    <property type="entry name" value="GAF"/>
</dbReference>
<dbReference type="Gene3D" id="3.30.450.40">
    <property type="match status" value="1"/>
</dbReference>
<keyword evidence="14" id="KW-0472">Membrane</keyword>
<dbReference type="PRINTS" id="PR00344">
    <property type="entry name" value="BCTRLSENSOR"/>
</dbReference>
<dbReference type="SUPFAM" id="SSF55874">
    <property type="entry name" value="ATPase domain of HSP90 chaperone/DNA topoisomerase II/histidine kinase"/>
    <property type="match status" value="1"/>
</dbReference>
<evidence type="ECO:0000256" key="6">
    <source>
        <dbReference type="ARBA" id="ARBA00022553"/>
    </source>
</evidence>
<dbReference type="PANTHER" id="PTHR45339">
    <property type="entry name" value="HYBRID SIGNAL TRANSDUCTION HISTIDINE KINASE J"/>
    <property type="match status" value="1"/>
</dbReference>
<dbReference type="SMART" id="SM00387">
    <property type="entry name" value="HATPase_c"/>
    <property type="match status" value="1"/>
</dbReference>
<comment type="catalytic activity">
    <reaction evidence="1">
        <text>ATP + protein L-histidine = ADP + protein N-phospho-L-histidine.</text>
        <dbReference type="EC" id="2.7.13.3"/>
    </reaction>
</comment>
<organism evidence="23 24">
    <name type="scientific">Petrachloros mirabilis ULC683</name>
    <dbReference type="NCBI Taxonomy" id="2781853"/>
    <lineage>
        <taxon>Bacteria</taxon>
        <taxon>Bacillati</taxon>
        <taxon>Cyanobacteriota</taxon>
        <taxon>Cyanophyceae</taxon>
        <taxon>Synechococcales</taxon>
        <taxon>Petrachlorosaceae</taxon>
        <taxon>Petrachloros</taxon>
        <taxon>Petrachloros mirabilis</taxon>
    </lineage>
</organism>
<dbReference type="GO" id="GO:0005886">
    <property type="term" value="C:plasma membrane"/>
    <property type="evidence" value="ECO:0007669"/>
    <property type="project" value="UniProtKB-SubCell"/>
</dbReference>
<evidence type="ECO:0000256" key="14">
    <source>
        <dbReference type="ARBA" id="ARBA00023136"/>
    </source>
</evidence>
<keyword evidence="12" id="KW-1133">Transmembrane helix</keyword>
<dbReference type="CDD" id="cd16922">
    <property type="entry name" value="HATPase_EvgS-ArcB-TorS-like"/>
    <property type="match status" value="1"/>
</dbReference>
<evidence type="ECO:0000256" key="9">
    <source>
        <dbReference type="ARBA" id="ARBA00022741"/>
    </source>
</evidence>
<evidence type="ECO:0000256" key="4">
    <source>
        <dbReference type="ARBA" id="ARBA00012438"/>
    </source>
</evidence>
<dbReference type="Gene3D" id="1.10.287.130">
    <property type="match status" value="1"/>
</dbReference>
<keyword evidence="24" id="KW-1185">Reference proteome</keyword>
<dbReference type="Gene3D" id="1.20.120.160">
    <property type="entry name" value="HPT domain"/>
    <property type="match status" value="1"/>
</dbReference>
<dbReference type="Pfam" id="PF01590">
    <property type="entry name" value="GAF"/>
    <property type="match status" value="1"/>
</dbReference>
<keyword evidence="11" id="KW-0067">ATP-binding</keyword>
<dbReference type="Proteomes" id="UP000607397">
    <property type="component" value="Unassembled WGS sequence"/>
</dbReference>
<dbReference type="GO" id="GO:0000155">
    <property type="term" value="F:phosphorelay sensor kinase activity"/>
    <property type="evidence" value="ECO:0007669"/>
    <property type="project" value="InterPro"/>
</dbReference>
<keyword evidence="5" id="KW-1003">Cell membrane</keyword>
<feature type="modified residue" description="4-aspartylphosphate" evidence="19">
    <location>
        <position position="486"/>
    </location>
</feature>
<dbReference type="SMART" id="SM00065">
    <property type="entry name" value="GAF"/>
    <property type="match status" value="1"/>
</dbReference>
<dbReference type="InterPro" id="IPR005467">
    <property type="entry name" value="His_kinase_dom"/>
</dbReference>
<proteinExistence type="inferred from homology"/>
<evidence type="ECO:0000256" key="15">
    <source>
        <dbReference type="ARBA" id="ARBA00064003"/>
    </source>
</evidence>
<feature type="domain" description="HPt" evidence="22">
    <location>
        <begin position="746"/>
        <end position="837"/>
    </location>
</feature>
<comment type="similarity">
    <text evidence="3">In the N-terminal section; belongs to the phytochrome family.</text>
</comment>
<dbReference type="Pfam" id="PF00072">
    <property type="entry name" value="Response_reg"/>
    <property type="match status" value="2"/>
</dbReference>
<dbReference type="SUPFAM" id="SSF47384">
    <property type="entry name" value="Homodimeric domain of signal transducing histidine kinase"/>
    <property type="match status" value="1"/>
</dbReference>
<evidence type="ECO:0000259" key="22">
    <source>
        <dbReference type="PROSITE" id="PS50894"/>
    </source>
</evidence>
<evidence type="ECO:0000256" key="13">
    <source>
        <dbReference type="ARBA" id="ARBA00023012"/>
    </source>
</evidence>
<dbReference type="InterPro" id="IPR036097">
    <property type="entry name" value="HisK_dim/P_sf"/>
</dbReference>
<dbReference type="Gene3D" id="3.40.50.2300">
    <property type="match status" value="2"/>
</dbReference>
<evidence type="ECO:0000256" key="12">
    <source>
        <dbReference type="ARBA" id="ARBA00022989"/>
    </source>
</evidence>
<evidence type="ECO:0000256" key="1">
    <source>
        <dbReference type="ARBA" id="ARBA00000085"/>
    </source>
</evidence>
<keyword evidence="8" id="KW-0812">Transmembrane</keyword>
<dbReference type="SMART" id="SM00388">
    <property type="entry name" value="HisKA"/>
    <property type="match status" value="1"/>
</dbReference>
<evidence type="ECO:0000256" key="5">
    <source>
        <dbReference type="ARBA" id="ARBA00022475"/>
    </source>
</evidence>
<dbReference type="InterPro" id="IPR008207">
    <property type="entry name" value="Sig_transdc_His_kin_Hpt_dom"/>
</dbReference>
<evidence type="ECO:0000256" key="2">
    <source>
        <dbReference type="ARBA" id="ARBA00004651"/>
    </source>
</evidence>
<comment type="subcellular location">
    <subcellularLocation>
        <location evidence="2">Cell membrane</location>
        <topology evidence="2">Multi-pass membrane protein</topology>
    </subcellularLocation>
</comment>
<evidence type="ECO:0000256" key="3">
    <source>
        <dbReference type="ARBA" id="ARBA00006402"/>
    </source>
</evidence>
<accession>A0A8K2A2J0</accession>
<protein>
    <recommendedName>
        <fullName evidence="17">Circadian input-output histidine kinase CikA</fullName>
        <ecNumber evidence="4">2.7.13.3</ecNumber>
    </recommendedName>
    <alternativeName>
        <fullName evidence="16">Sensory/regulatory protein RpfC</fullName>
    </alternativeName>
</protein>
<dbReference type="SUPFAM" id="SSF55781">
    <property type="entry name" value="GAF domain-like"/>
    <property type="match status" value="1"/>
</dbReference>
<dbReference type="Pfam" id="PF00512">
    <property type="entry name" value="HisKA"/>
    <property type="match status" value="1"/>
</dbReference>
<evidence type="ECO:0000259" key="20">
    <source>
        <dbReference type="PROSITE" id="PS50109"/>
    </source>
</evidence>
<keyword evidence="6 19" id="KW-0597">Phosphoprotein</keyword>
<dbReference type="CDD" id="cd00156">
    <property type="entry name" value="REC"/>
    <property type="match status" value="1"/>
</dbReference>
<dbReference type="InterPro" id="IPR001789">
    <property type="entry name" value="Sig_transdc_resp-reg_receiver"/>
</dbReference>
<keyword evidence="7" id="KW-0808">Transferase</keyword>
<evidence type="ECO:0000313" key="24">
    <source>
        <dbReference type="Proteomes" id="UP000607397"/>
    </source>
</evidence>
<dbReference type="EMBL" id="WVIC01000050">
    <property type="protein sequence ID" value="NCJ08377.1"/>
    <property type="molecule type" value="Genomic_DNA"/>
</dbReference>
<dbReference type="InterPro" id="IPR011006">
    <property type="entry name" value="CheY-like_superfamily"/>
</dbReference>
<gene>
    <name evidence="23" type="ORF">GS597_18060</name>
</gene>
<dbReference type="GO" id="GO:0005524">
    <property type="term" value="F:ATP binding"/>
    <property type="evidence" value="ECO:0007669"/>
    <property type="project" value="UniProtKB-KW"/>
</dbReference>
<dbReference type="PROSITE" id="PS50894">
    <property type="entry name" value="HPT"/>
    <property type="match status" value="1"/>
</dbReference>
<evidence type="ECO:0000256" key="16">
    <source>
        <dbReference type="ARBA" id="ARBA00068150"/>
    </source>
</evidence>
<dbReference type="PANTHER" id="PTHR45339:SF1">
    <property type="entry name" value="HYBRID SIGNAL TRANSDUCTION HISTIDINE KINASE J"/>
    <property type="match status" value="1"/>
</dbReference>
<dbReference type="InterPro" id="IPR003594">
    <property type="entry name" value="HATPase_dom"/>
</dbReference>
<evidence type="ECO:0000256" key="10">
    <source>
        <dbReference type="ARBA" id="ARBA00022777"/>
    </source>
</evidence>
<name>A0A8K2A2J0_9CYAN</name>
<feature type="domain" description="Response regulatory" evidence="21">
    <location>
        <begin position="578"/>
        <end position="708"/>
    </location>
</feature>
<dbReference type="RefSeq" id="WP_161826850.1">
    <property type="nucleotide sequence ID" value="NZ_WVIC01000050.1"/>
</dbReference>
<evidence type="ECO:0000259" key="21">
    <source>
        <dbReference type="PROSITE" id="PS50110"/>
    </source>
</evidence>
<comment type="subunit">
    <text evidence="15">At low DSF concentrations, interacts with RpfF.</text>
</comment>
<dbReference type="SUPFAM" id="SSF52172">
    <property type="entry name" value="CheY-like"/>
    <property type="match status" value="2"/>
</dbReference>